<protein>
    <recommendedName>
        <fullName evidence="12">ABC3 transporter permease protein domain-containing protein</fullName>
    </recommendedName>
</protein>
<dbReference type="PANTHER" id="PTHR30572:SF4">
    <property type="entry name" value="ABC TRANSPORTER PERMEASE YTRF"/>
    <property type="match status" value="1"/>
</dbReference>
<feature type="transmembrane region" description="Helical" evidence="7">
    <location>
        <begin position="748"/>
        <end position="773"/>
    </location>
</feature>
<feature type="domain" description="ABC3 transporter permease C-terminal" evidence="8">
    <location>
        <begin position="269"/>
        <end position="388"/>
    </location>
</feature>
<keyword evidence="4 7" id="KW-1133">Transmembrane helix</keyword>
<feature type="domain" description="MacB-like periplasmic core" evidence="9">
    <location>
        <begin position="440"/>
        <end position="626"/>
    </location>
</feature>
<evidence type="ECO:0000256" key="1">
    <source>
        <dbReference type="ARBA" id="ARBA00004651"/>
    </source>
</evidence>
<evidence type="ECO:0000256" key="7">
    <source>
        <dbReference type="SAM" id="Phobius"/>
    </source>
</evidence>
<dbReference type="OrthoDB" id="9761168at2"/>
<feature type="transmembrane region" description="Helical" evidence="7">
    <location>
        <begin position="20"/>
        <end position="43"/>
    </location>
</feature>
<dbReference type="InterPro" id="IPR003838">
    <property type="entry name" value="ABC3_permease_C"/>
</dbReference>
<feature type="transmembrane region" description="Helical" evidence="7">
    <location>
        <begin position="653"/>
        <end position="676"/>
    </location>
</feature>
<gene>
    <name evidence="10" type="ORF">HMPREF9488_03442</name>
</gene>
<dbReference type="Proteomes" id="UP000003157">
    <property type="component" value="Unassembled WGS sequence"/>
</dbReference>
<evidence type="ECO:0000259" key="8">
    <source>
        <dbReference type="Pfam" id="PF02687"/>
    </source>
</evidence>
<evidence type="ECO:0008006" key="12">
    <source>
        <dbReference type="Google" id="ProtNLM"/>
    </source>
</evidence>
<keyword evidence="5 7" id="KW-0472">Membrane</keyword>
<dbReference type="GO" id="GO:0022857">
    <property type="term" value="F:transmembrane transporter activity"/>
    <property type="evidence" value="ECO:0007669"/>
    <property type="project" value="TreeGrafter"/>
</dbReference>
<evidence type="ECO:0000256" key="3">
    <source>
        <dbReference type="ARBA" id="ARBA00022692"/>
    </source>
</evidence>
<accession>E7GF99</accession>
<dbReference type="RefSeq" id="WP_008790524.1">
    <property type="nucleotide sequence ID" value="NZ_AKCB01000001.1"/>
</dbReference>
<feature type="domain" description="ABC3 transporter permease C-terminal" evidence="8">
    <location>
        <begin position="659"/>
        <end position="780"/>
    </location>
</feature>
<feature type="transmembrane region" description="Helical" evidence="7">
    <location>
        <begin position="314"/>
        <end position="336"/>
    </location>
</feature>
<feature type="transmembrane region" description="Helical" evidence="7">
    <location>
        <begin position="432"/>
        <end position="452"/>
    </location>
</feature>
<evidence type="ECO:0000313" key="10">
    <source>
        <dbReference type="EMBL" id="EFW03378.1"/>
    </source>
</evidence>
<dbReference type="Pfam" id="PF02687">
    <property type="entry name" value="FtsX"/>
    <property type="match status" value="2"/>
</dbReference>
<dbReference type="GeneID" id="78228669"/>
<comment type="similarity">
    <text evidence="6">Belongs to the ABC-4 integral membrane protein family.</text>
</comment>
<dbReference type="HOGENOM" id="CLU_019968_0_0_9"/>
<evidence type="ECO:0000256" key="4">
    <source>
        <dbReference type="ARBA" id="ARBA00022989"/>
    </source>
</evidence>
<reference evidence="10 11" key="1">
    <citation type="submission" date="2010-12" db="EMBL/GenBank/DDBJ databases">
        <title>The Genome Sequence of Coprobacillus sp. strain 29_1.</title>
        <authorList>
            <consortium name="The Broad Institute Genome Sequencing Platform"/>
            <person name="Earl A."/>
            <person name="Ward D."/>
            <person name="Feldgarden M."/>
            <person name="Gevers D."/>
            <person name="Daigneault M."/>
            <person name="Sibley C.D."/>
            <person name="White A."/>
            <person name="Strauss J."/>
            <person name="Allen-Vercoe E."/>
            <person name="Young S.K."/>
            <person name="Zeng Q."/>
            <person name="Gargeya S."/>
            <person name="Fitzgerald M."/>
            <person name="Haas B."/>
            <person name="Abouelleil A."/>
            <person name="Alvarado L."/>
            <person name="Arachchi H.M."/>
            <person name="Berlin A."/>
            <person name="Brown A."/>
            <person name="Chapman S.B."/>
            <person name="Chen Z."/>
            <person name="Dunbar C."/>
            <person name="Freedman E."/>
            <person name="Gearin G."/>
            <person name="Gellesch M."/>
            <person name="Goldberg J."/>
            <person name="Griggs A."/>
            <person name="Gujja S."/>
            <person name="Heilman E."/>
            <person name="Heiman D."/>
            <person name="Howarth C."/>
            <person name="Larson L."/>
            <person name="Lui A."/>
            <person name="MacDonald P.J.P."/>
            <person name="Mehta T."/>
            <person name="Montmayeur A."/>
            <person name="Murphy C."/>
            <person name="Neiman D."/>
            <person name="Pearson M."/>
            <person name="Priest M."/>
            <person name="Roberts A."/>
            <person name="Saif S."/>
            <person name="Shea T."/>
            <person name="Shenoy N."/>
            <person name="Sisk P."/>
            <person name="Stolte C."/>
            <person name="Sykes S."/>
            <person name="White J."/>
            <person name="Yandava C."/>
            <person name="Nusbaum C."/>
            <person name="Birren B."/>
        </authorList>
    </citation>
    <scope>NUCLEOTIDE SEQUENCE [LARGE SCALE GENOMIC DNA]</scope>
    <source>
        <strain evidence="10 11">29_1</strain>
    </source>
</reference>
<keyword evidence="11" id="KW-1185">Reference proteome</keyword>
<evidence type="ECO:0000256" key="5">
    <source>
        <dbReference type="ARBA" id="ARBA00023136"/>
    </source>
</evidence>
<feature type="transmembrane region" description="Helical" evidence="7">
    <location>
        <begin position="356"/>
        <end position="378"/>
    </location>
</feature>
<evidence type="ECO:0000256" key="2">
    <source>
        <dbReference type="ARBA" id="ARBA00022475"/>
    </source>
</evidence>
<evidence type="ECO:0000256" key="6">
    <source>
        <dbReference type="ARBA" id="ARBA00038076"/>
    </source>
</evidence>
<evidence type="ECO:0000313" key="11">
    <source>
        <dbReference type="Proteomes" id="UP000003157"/>
    </source>
</evidence>
<name>E7GF99_9FIRM</name>
<dbReference type="InterPro" id="IPR025857">
    <property type="entry name" value="MacB_PCD"/>
</dbReference>
<organism evidence="10 11">
    <name type="scientific">Coprobacillus cateniformis</name>
    <dbReference type="NCBI Taxonomy" id="100884"/>
    <lineage>
        <taxon>Bacteria</taxon>
        <taxon>Bacillati</taxon>
        <taxon>Bacillota</taxon>
        <taxon>Erysipelotrichia</taxon>
        <taxon>Erysipelotrichales</taxon>
        <taxon>Coprobacillaceae</taxon>
        <taxon>Coprobacillus</taxon>
    </lineage>
</organism>
<comment type="caution">
    <text evidence="10">The sequence shown here is derived from an EMBL/GenBank/DDBJ whole genome shotgun (WGS) entry which is preliminary data.</text>
</comment>
<dbReference type="InterPro" id="IPR050250">
    <property type="entry name" value="Macrolide_Exporter_MacB"/>
</dbReference>
<feature type="transmembrane region" description="Helical" evidence="7">
    <location>
        <begin position="706"/>
        <end position="728"/>
    </location>
</feature>
<keyword evidence="2" id="KW-1003">Cell membrane</keyword>
<dbReference type="STRING" id="100884.GCA_000269565_00775"/>
<dbReference type="PANTHER" id="PTHR30572">
    <property type="entry name" value="MEMBRANE COMPONENT OF TRANSPORTER-RELATED"/>
    <property type="match status" value="1"/>
</dbReference>
<dbReference type="AlphaFoldDB" id="E7GF99"/>
<sequence>MTYIWLLTKSHLHKNKGQSLSLLLIIILAGILMNLGLMVGLHYNQSFDQRAKDLNSADVIIALQKKDPKYISSFEQKLYTDKLSSQIEKQSILYLSGECQYNQDETTKQFAIMNAQSKHQISQISYVEKSKTSYNNPIYLPYLFKTGGNYELGDTFHLRVFSNDGQEEKFSYQVAGFYEETMLATLNSTTTGLILEDAQYQQLSKAFTHTLDAYMYHIQLTDPSLAEVYTTKHTPDVNRSTTLYDCVFYDTIKMARTITSSIGSLLIIAFAFILASISVIVIKFRISHSIEEDMQNIGALKAIGYTGKDIVKSLLLQFLIITIIGSFLGIICSYALLPLLSQMFAIQTGIIWNQGFDIFSSSLTISLLLVLTICVALFSAQKARHLQPIQALRSGLSTHNFKHNIFPLDSFPGNLHILLAGKTFVQSFKQNLFVGMIVASISFAALFASAMYDNISVKFDKFLEYTVGELFDVQLYIKNPAHLMQTKVLLETFPEVRKVIDYNIEYLKTDEGASVICYATEDYANYDNQDILYQGRFPKHTNEVAIGGLLSQSFHKQIGDTITLIKGDNQQEYLITGLIQGSNFMGHDAAMTNDAYQALSPYHQQSTLNVYLNDNINIDDFIQMIKDKYPDTFISVVNNMKTITASMGTYREIVSMLVIVIAFVTAVIIALTLYLVMKTSLTRRKKHLGIQKALGYTTSQLVLQNALSLLPALLIGSLLGSITAYYTINPILSLLFSSIGIMKVNFEIIPAIFLILNFIIIFFGFIISIFVALRIRKITPYSLMSH</sequence>
<proteinExistence type="inferred from homology"/>
<feature type="transmembrane region" description="Helical" evidence="7">
    <location>
        <begin position="262"/>
        <end position="282"/>
    </location>
</feature>
<dbReference type="GO" id="GO:0005886">
    <property type="term" value="C:plasma membrane"/>
    <property type="evidence" value="ECO:0007669"/>
    <property type="project" value="UniProtKB-SubCell"/>
</dbReference>
<evidence type="ECO:0000259" key="9">
    <source>
        <dbReference type="Pfam" id="PF12704"/>
    </source>
</evidence>
<keyword evidence="3 7" id="KW-0812">Transmembrane</keyword>
<dbReference type="eggNOG" id="COG0577">
    <property type="taxonomic scope" value="Bacteria"/>
</dbReference>
<comment type="subcellular location">
    <subcellularLocation>
        <location evidence="1">Cell membrane</location>
        <topology evidence="1">Multi-pass membrane protein</topology>
    </subcellularLocation>
</comment>
<dbReference type="EMBL" id="ADKX01000048">
    <property type="protein sequence ID" value="EFW03378.1"/>
    <property type="molecule type" value="Genomic_DNA"/>
</dbReference>
<dbReference type="Pfam" id="PF12704">
    <property type="entry name" value="MacB_PCD"/>
    <property type="match status" value="1"/>
</dbReference>